<organism evidence="2 3">
    <name type="scientific">Paenibacillus agricola</name>
    <dbReference type="NCBI Taxonomy" id="2716264"/>
    <lineage>
        <taxon>Bacteria</taxon>
        <taxon>Bacillati</taxon>
        <taxon>Bacillota</taxon>
        <taxon>Bacilli</taxon>
        <taxon>Bacillales</taxon>
        <taxon>Paenibacillaceae</taxon>
        <taxon>Paenibacillus</taxon>
    </lineage>
</organism>
<keyword evidence="3" id="KW-1185">Reference proteome</keyword>
<sequence length="606" mass="70953">METELRTFISRFPQEWVFKYKLFTLFDNEVAQGIRNEDEVWLEKESLCRELLLLAADPECKQYYTNMIKVRYKNLLSQPCSSNKELLDQQQLVYEQLTAISSGRKSKDLLIEILFEQLYLLEERRTELSNTEYSEQRAGFSGKMVDCLLTDTVYRQQLIEAMQKGATFLQPVSDEDLLEHLEALFRRLLEFRSAFDPLYRQSLAQVFYMQSQLDSDIDHQISYYREAVQHAPEETLYINALVELLQNKVTTVPDTAENKVERTAFYRELLTMTKDPVWKRPLIQLLVDREGQLTDRVNGTSKMQRDPIYRELKSIYEELLQLAPEDTRFAFGLIGVLNKLGDNIKRGGDLKKAYEIFEHILTISPEDAAAIYQMGLIHMRNKEWPKAFEILDRVYKRRRGITNPKTVIELSYTYAICCAHLGLITKAVEALNEGVRLDTEREHIKEFTFVELYLDIIQSVTLYSIKETDGDNRLVTAKELEDLISSIDEASNRVLFDYRDPYSAKFYGPFDTFHFMDSAERAHILYAIMRSNRSRTYEQINVECFYSKPKTNSAIKNQISHLRNDNLKSCFSGQEDMKEIVKGDGGYSWRFHGKSYVVTNFEYQQE</sequence>
<dbReference type="Proteomes" id="UP001165962">
    <property type="component" value="Unassembled WGS sequence"/>
</dbReference>
<dbReference type="InterPro" id="IPR019734">
    <property type="entry name" value="TPR_rpt"/>
</dbReference>
<gene>
    <name evidence="2" type="ORF">G9U52_31840</name>
</gene>
<evidence type="ECO:0000256" key="1">
    <source>
        <dbReference type="PROSITE-ProRule" id="PRU00339"/>
    </source>
</evidence>
<accession>A0ABX0JIU6</accession>
<comment type="caution">
    <text evidence="2">The sequence shown here is derived from an EMBL/GenBank/DDBJ whole genome shotgun (WGS) entry which is preliminary data.</text>
</comment>
<protein>
    <submittedName>
        <fullName evidence="2">Tetratricopeptide repeat protein</fullName>
    </submittedName>
</protein>
<dbReference type="InterPro" id="IPR011990">
    <property type="entry name" value="TPR-like_helical_dom_sf"/>
</dbReference>
<reference evidence="2" key="1">
    <citation type="submission" date="2020-03" db="EMBL/GenBank/DDBJ databases">
        <title>Draft sequencing of Paenibacilllus sp. S3N08.</title>
        <authorList>
            <person name="Kim D.-U."/>
        </authorList>
    </citation>
    <scope>NUCLEOTIDE SEQUENCE</scope>
    <source>
        <strain evidence="2">S3N08</strain>
    </source>
</reference>
<dbReference type="RefSeq" id="WP_166155280.1">
    <property type="nucleotide sequence ID" value="NZ_JAAOIW010000018.1"/>
</dbReference>
<evidence type="ECO:0000313" key="2">
    <source>
        <dbReference type="EMBL" id="NHN34389.1"/>
    </source>
</evidence>
<dbReference type="SUPFAM" id="SSF48452">
    <property type="entry name" value="TPR-like"/>
    <property type="match status" value="1"/>
</dbReference>
<feature type="repeat" description="TPR" evidence="1">
    <location>
        <begin position="334"/>
        <end position="367"/>
    </location>
</feature>
<dbReference type="EMBL" id="JAAOIW010000018">
    <property type="protein sequence ID" value="NHN34389.1"/>
    <property type="molecule type" value="Genomic_DNA"/>
</dbReference>
<dbReference type="PROSITE" id="PS50005">
    <property type="entry name" value="TPR"/>
    <property type="match status" value="1"/>
</dbReference>
<name>A0ABX0JIU6_9BACL</name>
<keyword evidence="1" id="KW-0802">TPR repeat</keyword>
<dbReference type="Gene3D" id="1.25.40.10">
    <property type="entry name" value="Tetratricopeptide repeat domain"/>
    <property type="match status" value="1"/>
</dbReference>
<evidence type="ECO:0000313" key="3">
    <source>
        <dbReference type="Proteomes" id="UP001165962"/>
    </source>
</evidence>
<proteinExistence type="predicted"/>